<evidence type="ECO:0000313" key="3">
    <source>
        <dbReference type="Proteomes" id="UP000774935"/>
    </source>
</evidence>
<accession>A0ABS6XDI8</accession>
<evidence type="ECO:0000256" key="1">
    <source>
        <dbReference type="SAM" id="SignalP"/>
    </source>
</evidence>
<protein>
    <recommendedName>
        <fullName evidence="4">Lipoprotein</fullName>
    </recommendedName>
</protein>
<evidence type="ECO:0000313" key="2">
    <source>
        <dbReference type="EMBL" id="MBW3365724.1"/>
    </source>
</evidence>
<feature type="chain" id="PRO_5047173439" description="Lipoprotein" evidence="1">
    <location>
        <begin position="21"/>
        <end position="209"/>
    </location>
</feature>
<dbReference type="EMBL" id="JAHWXQ010000002">
    <property type="protein sequence ID" value="MBW3365724.1"/>
    <property type="molecule type" value="Genomic_DNA"/>
</dbReference>
<keyword evidence="1" id="KW-0732">Signal</keyword>
<keyword evidence="3" id="KW-1185">Reference proteome</keyword>
<dbReference type="RefSeq" id="WP_199110179.1">
    <property type="nucleotide sequence ID" value="NZ_JAHWXQ010000002.1"/>
</dbReference>
<evidence type="ECO:0008006" key="4">
    <source>
        <dbReference type="Google" id="ProtNLM"/>
    </source>
</evidence>
<feature type="signal peptide" evidence="1">
    <location>
        <begin position="1"/>
        <end position="20"/>
    </location>
</feature>
<name>A0ABS6XDI8_9BACT</name>
<organism evidence="2 3">
    <name type="scientific">Pontibacter populi</name>
    <dbReference type="NCBI Taxonomy" id="890055"/>
    <lineage>
        <taxon>Bacteria</taxon>
        <taxon>Pseudomonadati</taxon>
        <taxon>Bacteroidota</taxon>
        <taxon>Cytophagia</taxon>
        <taxon>Cytophagales</taxon>
        <taxon>Hymenobacteraceae</taxon>
        <taxon>Pontibacter</taxon>
    </lineage>
</organism>
<dbReference type="Proteomes" id="UP000774935">
    <property type="component" value="Unassembled WGS sequence"/>
</dbReference>
<gene>
    <name evidence="2" type="ORF">KYK27_11740</name>
</gene>
<proteinExistence type="predicted"/>
<comment type="caution">
    <text evidence="2">The sequence shown here is derived from an EMBL/GenBank/DDBJ whole genome shotgun (WGS) entry which is preliminary data.</text>
</comment>
<reference evidence="2 3" key="1">
    <citation type="submission" date="2021-07" db="EMBL/GenBank/DDBJ databases">
        <authorList>
            <person name="Kim M.K."/>
        </authorList>
    </citation>
    <scope>NUCLEOTIDE SEQUENCE [LARGE SCALE GENOMIC DNA]</scope>
    <source>
        <strain evidence="2 3">HLY7-15</strain>
    </source>
</reference>
<dbReference type="PROSITE" id="PS51257">
    <property type="entry name" value="PROKAR_LIPOPROTEIN"/>
    <property type="match status" value="1"/>
</dbReference>
<sequence>MKTKLMTATMFAVCSMFALSSCDKEEDDNTPIAEGTFYFEADMDGKSLYLPEGKDGYTSKAFVQTEATTAGCTEIQFMQVAKSNDIKKSIEIAFIEQRNSCTTDCTQSKTMLQTGDYSFGRLETFSDKPMQDGVVIRYTDIYGKVWSTDFGTADQSNGSFNVTNVSANTADSKSQLLATAEFNCTLYDKAGNQIVITNGEIVSRSIVCE</sequence>